<organism evidence="4 5">
    <name type="scientific">Methylobacterium isbiliense</name>
    <dbReference type="NCBI Taxonomy" id="315478"/>
    <lineage>
        <taxon>Bacteria</taxon>
        <taxon>Pseudomonadati</taxon>
        <taxon>Pseudomonadota</taxon>
        <taxon>Alphaproteobacteria</taxon>
        <taxon>Hyphomicrobiales</taxon>
        <taxon>Methylobacteriaceae</taxon>
        <taxon>Methylobacterium</taxon>
    </lineage>
</organism>
<evidence type="ECO:0000313" key="4">
    <source>
        <dbReference type="EMBL" id="GJD98493.1"/>
    </source>
</evidence>
<dbReference type="InterPro" id="IPR038352">
    <property type="entry name" value="Imelysin_sf"/>
</dbReference>
<dbReference type="InterPro" id="IPR034984">
    <property type="entry name" value="Imelysin-like_IPPA"/>
</dbReference>
<dbReference type="Pfam" id="PF09375">
    <property type="entry name" value="Peptidase_M75"/>
    <property type="match status" value="1"/>
</dbReference>
<dbReference type="Gene3D" id="1.20.1420.20">
    <property type="entry name" value="M75 peptidase, HXXE motif"/>
    <property type="match status" value="1"/>
</dbReference>
<reference evidence="4" key="2">
    <citation type="submission" date="2021-08" db="EMBL/GenBank/DDBJ databases">
        <authorList>
            <person name="Tani A."/>
            <person name="Ola A."/>
            <person name="Ogura Y."/>
            <person name="Katsura K."/>
            <person name="Hayashi T."/>
        </authorList>
    </citation>
    <scope>NUCLEOTIDE SEQUENCE</scope>
    <source>
        <strain evidence="4">DSM 17168</strain>
    </source>
</reference>
<dbReference type="CDD" id="cd14659">
    <property type="entry name" value="Imelysin-like_IPPA"/>
    <property type="match status" value="1"/>
</dbReference>
<name>A0ABQ4S9M6_9HYPH</name>
<comment type="subcellular location">
    <subcellularLocation>
        <location evidence="1">Cell envelope</location>
    </subcellularLocation>
</comment>
<dbReference type="Proteomes" id="UP001055153">
    <property type="component" value="Unassembled WGS sequence"/>
</dbReference>
<dbReference type="InterPro" id="IPR018976">
    <property type="entry name" value="Imelysin-like"/>
</dbReference>
<reference evidence="4" key="1">
    <citation type="journal article" date="2021" name="Front. Microbiol.">
        <title>Comprehensive Comparative Genomics and Phenotyping of Methylobacterium Species.</title>
        <authorList>
            <person name="Alessa O."/>
            <person name="Ogura Y."/>
            <person name="Fujitani Y."/>
            <person name="Takami H."/>
            <person name="Hayashi T."/>
            <person name="Sahin N."/>
            <person name="Tani A."/>
        </authorList>
    </citation>
    <scope>NUCLEOTIDE SEQUENCE</scope>
    <source>
        <strain evidence="4">DSM 17168</strain>
    </source>
</reference>
<gene>
    <name evidence="4" type="ORF">GMJLKIPL_0404</name>
</gene>
<proteinExistence type="predicted"/>
<dbReference type="EMBL" id="BPQQ01000004">
    <property type="protein sequence ID" value="GJD98493.1"/>
    <property type="molecule type" value="Genomic_DNA"/>
</dbReference>
<dbReference type="PROSITE" id="PS51318">
    <property type="entry name" value="TAT"/>
    <property type="match status" value="1"/>
</dbReference>
<dbReference type="InterPro" id="IPR006311">
    <property type="entry name" value="TAT_signal"/>
</dbReference>
<evidence type="ECO:0000259" key="3">
    <source>
        <dbReference type="Pfam" id="PF09375"/>
    </source>
</evidence>
<protein>
    <recommendedName>
        <fullName evidence="3">Imelysin-like domain-containing protein</fullName>
    </recommendedName>
</protein>
<comment type="caution">
    <text evidence="4">The sequence shown here is derived from an EMBL/GenBank/DDBJ whole genome shotgun (WGS) entry which is preliminary data.</text>
</comment>
<keyword evidence="5" id="KW-1185">Reference proteome</keyword>
<accession>A0ABQ4S9M6</accession>
<feature type="domain" description="Imelysin-like" evidence="3">
    <location>
        <begin position="57"/>
        <end position="348"/>
    </location>
</feature>
<sequence length="373" mass="38792">MIRRSESARTSAAPSVRGRPTRRWLLGLAAAALVAHRARAAAPDHRATALRLAREVAVPRYHVLAEATAAQDAAWRAFAAGARADAAGLDAAFQAAADAWAGIEMVRYGPVDEDSRYERMAHWPERRGAIGKALADLLAASDALTPERLRRASAAAQGLSALERLLYGEDPESTAALRRDLAGPAGDRRRALGAAIAQGLARNAAATLAGWTGPEGLTARLEGGSPEAAREAVTRLATDHLAFLEAIADAKIGTVLGRSADEARPLAAEGWRAGRSLRAIRVNLDAADAFTRTALAQDAAALASVLAGLDTPRAVAGRLAAGTASLGDLASDPQQRVRVLLLRDAVRSASAVSEPILSEALGVTVGFNSRDGD</sequence>
<evidence type="ECO:0000256" key="2">
    <source>
        <dbReference type="ARBA" id="ARBA00022729"/>
    </source>
</evidence>
<evidence type="ECO:0000313" key="5">
    <source>
        <dbReference type="Proteomes" id="UP001055153"/>
    </source>
</evidence>
<evidence type="ECO:0000256" key="1">
    <source>
        <dbReference type="ARBA" id="ARBA00004196"/>
    </source>
</evidence>
<keyword evidence="2" id="KW-0732">Signal</keyword>
<dbReference type="RefSeq" id="WP_238233448.1">
    <property type="nucleotide sequence ID" value="NZ_BPQQ01000004.1"/>
</dbReference>